<feature type="signal peptide" evidence="5">
    <location>
        <begin position="1"/>
        <end position="19"/>
    </location>
</feature>
<dbReference type="EMBL" id="CP001230">
    <property type="protein sequence ID" value="ACO04191.1"/>
    <property type="molecule type" value="Genomic_DNA"/>
</dbReference>
<evidence type="ECO:0000313" key="7">
    <source>
        <dbReference type="EMBL" id="ACO04191.1"/>
    </source>
</evidence>
<keyword evidence="5" id="KW-0732">Signal</keyword>
<sequence length="108" mass="12130">MKKFSAAAAIILTATTAFAAIDGKELFNNKTNRCAICHKETKDAIGPSLKTIAEFYKNNPNQLKAFLRGEAEPIIWPDRFNMMKPQMGKLKAMTDEEIDALVEFILKH</sequence>
<dbReference type="GO" id="GO:0009055">
    <property type="term" value="F:electron transfer activity"/>
    <property type="evidence" value="ECO:0007669"/>
    <property type="project" value="InterPro"/>
</dbReference>
<dbReference type="Pfam" id="PF00034">
    <property type="entry name" value="Cytochrom_C"/>
    <property type="match status" value="1"/>
</dbReference>
<evidence type="ECO:0000256" key="2">
    <source>
        <dbReference type="ARBA" id="ARBA00022723"/>
    </source>
</evidence>
<dbReference type="KEGG" id="pmx:PERMA_1446"/>
<evidence type="ECO:0000259" key="6">
    <source>
        <dbReference type="PROSITE" id="PS51007"/>
    </source>
</evidence>
<protein>
    <submittedName>
        <fullName evidence="7">Cytochrome c552</fullName>
    </submittedName>
</protein>
<feature type="chain" id="PRO_5002900719" evidence="5">
    <location>
        <begin position="20"/>
        <end position="108"/>
    </location>
</feature>
<keyword evidence="1 4" id="KW-0349">Heme</keyword>
<evidence type="ECO:0000256" key="5">
    <source>
        <dbReference type="SAM" id="SignalP"/>
    </source>
</evidence>
<dbReference type="InterPro" id="IPR009056">
    <property type="entry name" value="Cyt_c-like_dom"/>
</dbReference>
<evidence type="ECO:0000313" key="8">
    <source>
        <dbReference type="Proteomes" id="UP000001366"/>
    </source>
</evidence>
<name>C0QRB8_PERMH</name>
<organism evidence="7 8">
    <name type="scientific">Persephonella marina (strain DSM 14350 / EX-H1)</name>
    <dbReference type="NCBI Taxonomy" id="123214"/>
    <lineage>
        <taxon>Bacteria</taxon>
        <taxon>Pseudomonadati</taxon>
        <taxon>Aquificota</taxon>
        <taxon>Aquificia</taxon>
        <taxon>Aquificales</taxon>
        <taxon>Hydrogenothermaceae</taxon>
        <taxon>Persephonella</taxon>
    </lineage>
</organism>
<evidence type="ECO:0000256" key="3">
    <source>
        <dbReference type="ARBA" id="ARBA00023004"/>
    </source>
</evidence>
<keyword evidence="3 4" id="KW-0408">Iron</keyword>
<dbReference type="RefSeq" id="WP_012676429.1">
    <property type="nucleotide sequence ID" value="NC_012440.1"/>
</dbReference>
<dbReference type="OrthoDB" id="9773456at2"/>
<dbReference type="Proteomes" id="UP000001366">
    <property type="component" value="Chromosome"/>
</dbReference>
<keyword evidence="2 4" id="KW-0479">Metal-binding</keyword>
<dbReference type="Gene3D" id="1.10.760.10">
    <property type="entry name" value="Cytochrome c-like domain"/>
    <property type="match status" value="1"/>
</dbReference>
<keyword evidence="8" id="KW-1185">Reference proteome</keyword>
<dbReference type="GO" id="GO:0046872">
    <property type="term" value="F:metal ion binding"/>
    <property type="evidence" value="ECO:0007669"/>
    <property type="project" value="UniProtKB-KW"/>
</dbReference>
<evidence type="ECO:0000256" key="4">
    <source>
        <dbReference type="PROSITE-ProRule" id="PRU00433"/>
    </source>
</evidence>
<dbReference type="STRING" id="123214.PERMA_1446"/>
<dbReference type="InterPro" id="IPR036909">
    <property type="entry name" value="Cyt_c-like_dom_sf"/>
</dbReference>
<accession>C0QRB8</accession>
<dbReference type="SUPFAM" id="SSF46626">
    <property type="entry name" value="Cytochrome c"/>
    <property type="match status" value="1"/>
</dbReference>
<gene>
    <name evidence="7" type="ordered locus">PERMA_1446</name>
</gene>
<proteinExistence type="predicted"/>
<dbReference type="GO" id="GO:0020037">
    <property type="term" value="F:heme binding"/>
    <property type="evidence" value="ECO:0007669"/>
    <property type="project" value="InterPro"/>
</dbReference>
<evidence type="ECO:0000256" key="1">
    <source>
        <dbReference type="ARBA" id="ARBA00022617"/>
    </source>
</evidence>
<feature type="domain" description="Cytochrome c" evidence="6">
    <location>
        <begin position="18"/>
        <end position="108"/>
    </location>
</feature>
<dbReference type="AlphaFoldDB" id="C0QRB8"/>
<dbReference type="PROSITE" id="PS51007">
    <property type="entry name" value="CYTC"/>
    <property type="match status" value="1"/>
</dbReference>
<dbReference type="HOGENOM" id="CLU_133112_1_1_0"/>
<dbReference type="eggNOG" id="COG4654">
    <property type="taxonomic scope" value="Bacteria"/>
</dbReference>
<dbReference type="PaxDb" id="123214-PERMA_1446"/>
<reference evidence="7 8" key="1">
    <citation type="journal article" date="2009" name="J. Bacteriol.">
        <title>Complete and draft genome sequences of six members of the Aquificales.</title>
        <authorList>
            <person name="Reysenbach A.L."/>
            <person name="Hamamura N."/>
            <person name="Podar M."/>
            <person name="Griffiths E."/>
            <person name="Ferreira S."/>
            <person name="Hochstein R."/>
            <person name="Heidelberg J."/>
            <person name="Johnson J."/>
            <person name="Mead D."/>
            <person name="Pohorille A."/>
            <person name="Sarmiento M."/>
            <person name="Schweighofer K."/>
            <person name="Seshadri R."/>
            <person name="Voytek M.A."/>
        </authorList>
    </citation>
    <scope>NUCLEOTIDE SEQUENCE [LARGE SCALE GENOMIC DNA]</scope>
    <source>
        <strain evidence="8">DSM 14350 / EX-H1</strain>
    </source>
</reference>